<proteinExistence type="predicted"/>
<feature type="compositionally biased region" description="Low complexity" evidence="1">
    <location>
        <begin position="374"/>
        <end position="384"/>
    </location>
</feature>
<dbReference type="Proteomes" id="UP000663452">
    <property type="component" value="Chromosome"/>
</dbReference>
<evidence type="ECO:0000256" key="2">
    <source>
        <dbReference type="SAM" id="Phobius"/>
    </source>
</evidence>
<gene>
    <name evidence="3" type="ORF">JRJ22_06870</name>
</gene>
<keyword evidence="4" id="KW-1185">Reference proteome</keyword>
<feature type="transmembrane region" description="Helical" evidence="2">
    <location>
        <begin position="249"/>
        <end position="269"/>
    </location>
</feature>
<dbReference type="RefSeq" id="WP_206103803.1">
    <property type="nucleotide sequence ID" value="NZ_CP070969.1"/>
</dbReference>
<feature type="compositionally biased region" description="Pro residues" evidence="1">
    <location>
        <begin position="385"/>
        <end position="396"/>
    </location>
</feature>
<feature type="transmembrane region" description="Helical" evidence="2">
    <location>
        <begin position="281"/>
        <end position="299"/>
    </location>
</feature>
<feature type="transmembrane region" description="Helical" evidence="2">
    <location>
        <begin position="161"/>
        <end position="186"/>
    </location>
</feature>
<dbReference type="EMBL" id="CP070969">
    <property type="protein sequence ID" value="QSF46313.1"/>
    <property type="molecule type" value="Genomic_DNA"/>
</dbReference>
<feature type="transmembrane region" description="Helical" evidence="2">
    <location>
        <begin position="81"/>
        <end position="102"/>
    </location>
</feature>
<evidence type="ECO:0000313" key="3">
    <source>
        <dbReference type="EMBL" id="QSF46313.1"/>
    </source>
</evidence>
<keyword evidence="2" id="KW-1133">Transmembrane helix</keyword>
<organism evidence="3 4">
    <name type="scientific">Paenibacillus tianjinensis</name>
    <dbReference type="NCBI Taxonomy" id="2810347"/>
    <lineage>
        <taxon>Bacteria</taxon>
        <taxon>Bacillati</taxon>
        <taxon>Bacillota</taxon>
        <taxon>Bacilli</taxon>
        <taxon>Bacillales</taxon>
        <taxon>Paenibacillaceae</taxon>
        <taxon>Paenibacillus</taxon>
    </lineage>
</organism>
<name>A0ABX7LDW3_9BACL</name>
<evidence type="ECO:0000313" key="4">
    <source>
        <dbReference type="Proteomes" id="UP000663452"/>
    </source>
</evidence>
<feature type="transmembrane region" description="Helical" evidence="2">
    <location>
        <begin position="40"/>
        <end position="60"/>
    </location>
</feature>
<keyword evidence="2" id="KW-0812">Transmembrane</keyword>
<feature type="transmembrane region" description="Helical" evidence="2">
    <location>
        <begin position="7"/>
        <end position="24"/>
    </location>
</feature>
<keyword evidence="2" id="KW-0472">Membrane</keyword>
<sequence>MGYITSFIALGLTFILFYFNAPYWCGKEMYKTSENGLWRWYYLFLSKIGHLLYILCESISKSLQKFVFSKLKLRADKSYPTLTVLINLITYIGAIFLLTFGYEKICDSFVISDDADVNTLIGGSEGFIGYIKEKISFIRIVFEVIANQGGHFTVTDLIRGVFVVAVMWLLLLLLNTLYFSIIYGFLKEKLKEVPLGEKLFGRKEEDSNEAAGAGEGQNLHSLLIQMKNAIRDWADTQTVINNISQYPKVLWVFIPLLFIFSSVMYLTGIYRASMKNTLLEILDSINLVNIAISFIFTYAGTKAVQKSGAYAVSVAPEAVKVRIQSISESAQRRVDVILRERERWAADHDTVQNVVNQGPRTANRQQQTPPPPSQQSRQQRQRQTPPQPQPAGPVPPMSLFDDEVQARRYLQDEFRSVIGDFDVREYTELVKWLSTFIPPTILRESNSFGTAKPLIVQVANFWLNDPNLLKSDLVDKINQLRRGA</sequence>
<accession>A0ABX7LDW3</accession>
<evidence type="ECO:0000256" key="1">
    <source>
        <dbReference type="SAM" id="MobiDB-lite"/>
    </source>
</evidence>
<protein>
    <submittedName>
        <fullName evidence="3">Uncharacterized protein</fullName>
    </submittedName>
</protein>
<reference evidence="3 4" key="1">
    <citation type="submission" date="2021-02" db="EMBL/GenBank/DDBJ databases">
        <title>Paenibacillus tianjinensis sp. nov.</title>
        <authorList>
            <person name="Liu H."/>
        </authorList>
    </citation>
    <scope>NUCLEOTIDE SEQUENCE [LARGE SCALE GENOMIC DNA]</scope>
    <source>
        <strain evidence="3 4">TB2019</strain>
    </source>
</reference>
<feature type="region of interest" description="Disordered" evidence="1">
    <location>
        <begin position="359"/>
        <end position="398"/>
    </location>
</feature>